<keyword evidence="3" id="KW-0813">Transport</keyword>
<feature type="transmembrane region" description="Helical" evidence="7">
    <location>
        <begin position="62"/>
        <end position="81"/>
    </location>
</feature>
<feature type="transmembrane region" description="Helical" evidence="7">
    <location>
        <begin position="341"/>
        <end position="361"/>
    </location>
</feature>
<evidence type="ECO:0000256" key="3">
    <source>
        <dbReference type="ARBA" id="ARBA00022448"/>
    </source>
</evidence>
<dbReference type="GO" id="GO:0005337">
    <property type="term" value="F:nucleoside transmembrane transporter activity"/>
    <property type="evidence" value="ECO:0007669"/>
    <property type="project" value="InterPro"/>
</dbReference>
<evidence type="ECO:0000256" key="4">
    <source>
        <dbReference type="ARBA" id="ARBA00022692"/>
    </source>
</evidence>
<feature type="transmembrane region" description="Helical" evidence="7">
    <location>
        <begin position="186"/>
        <end position="208"/>
    </location>
</feature>
<dbReference type="EMBL" id="OU900097">
    <property type="protein sequence ID" value="CAH1184793.1"/>
    <property type="molecule type" value="Genomic_DNA"/>
</dbReference>
<dbReference type="InterPro" id="IPR002259">
    <property type="entry name" value="Eqnu_transpt"/>
</dbReference>
<feature type="transmembrane region" description="Helical" evidence="7">
    <location>
        <begin position="381"/>
        <end position="406"/>
    </location>
</feature>
<evidence type="ECO:0000256" key="6">
    <source>
        <dbReference type="ARBA" id="ARBA00023136"/>
    </source>
</evidence>
<gene>
    <name evidence="8" type="ORF">PHYEVI_LOCUS7979</name>
</gene>
<feature type="transmembrane region" description="Helical" evidence="7">
    <location>
        <begin position="278"/>
        <end position="304"/>
    </location>
</feature>
<dbReference type="PIRSF" id="PIRSF016379">
    <property type="entry name" value="ENT"/>
    <property type="match status" value="1"/>
</dbReference>
<organism evidence="8 9">
    <name type="scientific">Phyllotreta striolata</name>
    <name type="common">Striped flea beetle</name>
    <name type="synonym">Crioceris striolata</name>
    <dbReference type="NCBI Taxonomy" id="444603"/>
    <lineage>
        <taxon>Eukaryota</taxon>
        <taxon>Metazoa</taxon>
        <taxon>Ecdysozoa</taxon>
        <taxon>Arthropoda</taxon>
        <taxon>Hexapoda</taxon>
        <taxon>Insecta</taxon>
        <taxon>Pterygota</taxon>
        <taxon>Neoptera</taxon>
        <taxon>Endopterygota</taxon>
        <taxon>Coleoptera</taxon>
        <taxon>Polyphaga</taxon>
        <taxon>Cucujiformia</taxon>
        <taxon>Chrysomeloidea</taxon>
        <taxon>Chrysomelidae</taxon>
        <taxon>Galerucinae</taxon>
        <taxon>Alticini</taxon>
        <taxon>Phyllotreta</taxon>
    </lineage>
</organism>
<keyword evidence="9" id="KW-1185">Reference proteome</keyword>
<sequence length="423" mass="48628">MTDTGGPKDKFYIVYFICLLHGVGVLIGRNTFSNARDYFKDYKLSDDYIGYHYPHRDHFMQFLAFFSNFPAFVFMWVNIFVRLKSAIKWRIIVGIGLLIVILAFTLVMDLVNTSHCPDFFFFATMISVFAMNSANSVYQSTFFGIIGKLPEKYMTALVIGNYVSGTLTSTFSLLSKVASTNYKTAAFYYFMVAVIVLCFCFASFFIVVNNEFYKYYDEKENAGVKKGEELPPYWFIFKTAFPQLLNITLVYTVSITLFPSMQSDIFKTDPNFFIPDEYYADIMCFLTFNVFSMIGSFLPVFFVWPKPKHLWIPITLRFLYIPLLLFCNYQIQQAERAIPVLFNDYIYFCLVSTMALTNGYFASVSSMYAPKTVEEKYSMVAGMFLGASLLTGVNIGVWISFIWPALATNNFKTPKIPPAIEDL</sequence>
<keyword evidence="5 7" id="KW-1133">Transmembrane helix</keyword>
<evidence type="ECO:0000313" key="9">
    <source>
        <dbReference type="Proteomes" id="UP001153712"/>
    </source>
</evidence>
<accession>A0A9P0GXK0</accession>
<comment type="subcellular location">
    <subcellularLocation>
        <location evidence="1">Membrane</location>
        <topology evidence="1">Multi-pass membrane protein</topology>
    </subcellularLocation>
</comment>
<name>A0A9P0GXK0_PHYSR</name>
<comment type="similarity">
    <text evidence="2">Belongs to the SLC29A/ENT transporter (TC 2.A.57) family.</text>
</comment>
<evidence type="ECO:0000313" key="8">
    <source>
        <dbReference type="EMBL" id="CAH1184793.1"/>
    </source>
</evidence>
<feature type="transmembrane region" description="Helical" evidence="7">
    <location>
        <begin position="119"/>
        <end position="138"/>
    </location>
</feature>
<evidence type="ECO:0000256" key="1">
    <source>
        <dbReference type="ARBA" id="ARBA00004141"/>
    </source>
</evidence>
<reference evidence="8" key="1">
    <citation type="submission" date="2022-01" db="EMBL/GenBank/DDBJ databases">
        <authorList>
            <person name="King R."/>
        </authorList>
    </citation>
    <scope>NUCLEOTIDE SEQUENCE</scope>
</reference>
<keyword evidence="6 7" id="KW-0472">Membrane</keyword>
<feature type="transmembrane region" description="Helical" evidence="7">
    <location>
        <begin position="310"/>
        <end position="329"/>
    </location>
</feature>
<feature type="transmembrane region" description="Helical" evidence="7">
    <location>
        <begin position="87"/>
        <end position="107"/>
    </location>
</feature>
<dbReference type="GO" id="GO:0005886">
    <property type="term" value="C:plasma membrane"/>
    <property type="evidence" value="ECO:0007669"/>
    <property type="project" value="TreeGrafter"/>
</dbReference>
<proteinExistence type="inferred from homology"/>
<evidence type="ECO:0000256" key="5">
    <source>
        <dbReference type="ARBA" id="ARBA00022989"/>
    </source>
</evidence>
<feature type="transmembrane region" description="Helical" evidence="7">
    <location>
        <begin position="12"/>
        <end position="32"/>
    </location>
</feature>
<evidence type="ECO:0000256" key="2">
    <source>
        <dbReference type="ARBA" id="ARBA00007965"/>
    </source>
</evidence>
<dbReference type="PANTHER" id="PTHR10332:SF80">
    <property type="entry name" value="EQUILIBRATIVE NUCLEOSIDE TRANSPORTER 2, ISOFORM A"/>
    <property type="match status" value="1"/>
</dbReference>
<dbReference type="Proteomes" id="UP001153712">
    <property type="component" value="Chromosome 4"/>
</dbReference>
<dbReference type="OrthoDB" id="1856718at2759"/>
<dbReference type="AlphaFoldDB" id="A0A9P0GXK0"/>
<dbReference type="Pfam" id="PF01733">
    <property type="entry name" value="Nucleoside_tran"/>
    <property type="match status" value="2"/>
</dbReference>
<protein>
    <recommendedName>
        <fullName evidence="10">Equilibrative nucleoside transporter 1</fullName>
    </recommendedName>
</protein>
<feature type="transmembrane region" description="Helical" evidence="7">
    <location>
        <begin position="240"/>
        <end position="258"/>
    </location>
</feature>
<keyword evidence="4 7" id="KW-0812">Transmembrane</keyword>
<dbReference type="PANTHER" id="PTHR10332">
    <property type="entry name" value="EQUILIBRATIVE NUCLEOSIDE TRANSPORTER"/>
    <property type="match status" value="1"/>
</dbReference>
<evidence type="ECO:0000256" key="7">
    <source>
        <dbReference type="SAM" id="Phobius"/>
    </source>
</evidence>
<evidence type="ECO:0008006" key="10">
    <source>
        <dbReference type="Google" id="ProtNLM"/>
    </source>
</evidence>